<comment type="caution">
    <text evidence="3">The sequence shown here is derived from an EMBL/GenBank/DDBJ whole genome shotgun (WGS) entry which is preliminary data.</text>
</comment>
<comment type="similarity">
    <text evidence="1">Belongs to the glycosyltransferase 2 family. WaaE/KdtX subfamily.</text>
</comment>
<dbReference type="PANTHER" id="PTHR43630:SF2">
    <property type="entry name" value="GLYCOSYLTRANSFERASE"/>
    <property type="match status" value="1"/>
</dbReference>
<dbReference type="Pfam" id="PF00535">
    <property type="entry name" value="Glycos_transf_2"/>
    <property type="match status" value="1"/>
</dbReference>
<dbReference type="GO" id="GO:0016740">
    <property type="term" value="F:transferase activity"/>
    <property type="evidence" value="ECO:0007669"/>
    <property type="project" value="UniProtKB-KW"/>
</dbReference>
<proteinExistence type="inferred from homology"/>
<dbReference type="Gene3D" id="1.25.40.10">
    <property type="entry name" value="Tetratricopeptide repeat domain"/>
    <property type="match status" value="1"/>
</dbReference>
<dbReference type="SUPFAM" id="SSF53448">
    <property type="entry name" value="Nucleotide-diphospho-sugar transferases"/>
    <property type="match status" value="1"/>
</dbReference>
<dbReference type="InterPro" id="IPR001173">
    <property type="entry name" value="Glyco_trans_2-like"/>
</dbReference>
<dbReference type="InterPro" id="IPR029044">
    <property type="entry name" value="Nucleotide-diphossugar_trans"/>
</dbReference>
<sequence length="377" mass="42463">MRNKIGLCLIAKNEAGVIERCIKSVLPLIDYCLVVDTGSTDGTQGVVMAYLSEIGLQGEVIDEPFQDFAYNRTFALDQLRAHTDIDYCLMIDCDEQLIFQQGFDFQAFKDSLTHGAYQIQTRHGGCYYNRPQLFSNRLPFYFKSVLHEYLECREPHKREQAEGFYNLYGLDGARSRDPGKYKKDVAVLLQALETETDPFLRSRYTYYLANSYRDSGQLALAIPRYIDRAMMGYWIDEVYLSTLTAARLKDRLGHPAPEVLQGYLKAIDILPNRAEAYLNAMRLCRNNSMHTTAYLLGKQALTLSMPPKGALFVEVAAYQYAVADELAVAANNTGNFAEAAQLCAALLASEHLPLEWCERVGANHRYALSKSPVAATC</sequence>
<evidence type="ECO:0000256" key="1">
    <source>
        <dbReference type="ARBA" id="ARBA00038494"/>
    </source>
</evidence>
<dbReference type="Proteomes" id="UP000237423">
    <property type="component" value="Unassembled WGS sequence"/>
</dbReference>
<dbReference type="PANTHER" id="PTHR43630">
    <property type="entry name" value="POLY-BETA-1,6-N-ACETYL-D-GLUCOSAMINE SYNTHASE"/>
    <property type="match status" value="1"/>
</dbReference>
<dbReference type="AlphaFoldDB" id="A0A2S5CR53"/>
<evidence type="ECO:0000313" key="4">
    <source>
        <dbReference type="Proteomes" id="UP000237423"/>
    </source>
</evidence>
<reference evidence="3 4" key="1">
    <citation type="submission" date="2017-11" db="EMBL/GenBank/DDBJ databases">
        <title>Draft Genome Sequence of Methylobacter psychrotolerans Sph1T, an Obligate Methanotroph from Low-Temperature Environments.</title>
        <authorList>
            <person name="Oshkin I.Y."/>
            <person name="Miroshnikov K."/>
            <person name="Belova S.E."/>
            <person name="Korzhenkov A."/>
            <person name="Toshchakov S.V."/>
            <person name="Dedysh S.N."/>
        </authorList>
    </citation>
    <scope>NUCLEOTIDE SEQUENCE [LARGE SCALE GENOMIC DNA]</scope>
    <source>
        <strain evidence="3 4">Sph1</strain>
    </source>
</reference>
<organism evidence="3 4">
    <name type="scientific">Methylovulum psychrotolerans</name>
    <dbReference type="NCBI Taxonomy" id="1704499"/>
    <lineage>
        <taxon>Bacteria</taxon>
        <taxon>Pseudomonadati</taxon>
        <taxon>Pseudomonadota</taxon>
        <taxon>Gammaproteobacteria</taxon>
        <taxon>Methylococcales</taxon>
        <taxon>Methylococcaceae</taxon>
        <taxon>Methylovulum</taxon>
    </lineage>
</organism>
<feature type="domain" description="Glycosyltransferase 2-like" evidence="2">
    <location>
        <begin position="8"/>
        <end position="97"/>
    </location>
</feature>
<protein>
    <submittedName>
        <fullName evidence="3">Glycosyl transferase family 2</fullName>
    </submittedName>
</protein>
<dbReference type="EMBL" id="PGFZ01000001">
    <property type="protein sequence ID" value="POZ53299.1"/>
    <property type="molecule type" value="Genomic_DNA"/>
</dbReference>
<evidence type="ECO:0000313" key="3">
    <source>
        <dbReference type="EMBL" id="POZ53299.1"/>
    </source>
</evidence>
<gene>
    <name evidence="3" type="ORF">AADEFJLK_00318</name>
</gene>
<accession>A0A2S5CR53</accession>
<dbReference type="Gene3D" id="3.90.550.10">
    <property type="entry name" value="Spore Coat Polysaccharide Biosynthesis Protein SpsA, Chain A"/>
    <property type="match status" value="1"/>
</dbReference>
<evidence type="ECO:0000259" key="2">
    <source>
        <dbReference type="Pfam" id="PF00535"/>
    </source>
</evidence>
<keyword evidence="3" id="KW-0808">Transferase</keyword>
<name>A0A2S5CR53_9GAMM</name>
<dbReference type="InterPro" id="IPR011990">
    <property type="entry name" value="TPR-like_helical_dom_sf"/>
</dbReference>